<organism evidence="2 3">
    <name type="scientific">Extremus antarcticus</name>
    <dbReference type="NCBI Taxonomy" id="702011"/>
    <lineage>
        <taxon>Eukaryota</taxon>
        <taxon>Fungi</taxon>
        <taxon>Dikarya</taxon>
        <taxon>Ascomycota</taxon>
        <taxon>Pezizomycotina</taxon>
        <taxon>Dothideomycetes</taxon>
        <taxon>Dothideomycetidae</taxon>
        <taxon>Mycosphaerellales</taxon>
        <taxon>Extremaceae</taxon>
        <taxon>Extremus</taxon>
    </lineage>
</organism>
<gene>
    <name evidence="2" type="ORF">LTR09_008634</name>
</gene>
<comment type="caution">
    <text evidence="2">The sequence shown here is derived from an EMBL/GenBank/DDBJ whole genome shotgun (WGS) entry which is preliminary data.</text>
</comment>
<feature type="compositionally biased region" description="Basic and acidic residues" evidence="1">
    <location>
        <begin position="32"/>
        <end position="43"/>
    </location>
</feature>
<sequence length="117" mass="12910">MYTVRAARYLRPNPIFTTTSSTSIRFASDIQKTRVDGASDKSQAKAQPKILSENPPLEESEQSEDVRKHNEGMDKRAERPAEKASKEDVKNDKVGKGFWGGEPGAGGEKGKQGWSDK</sequence>
<evidence type="ECO:0000313" key="2">
    <source>
        <dbReference type="EMBL" id="KAK3050245.1"/>
    </source>
</evidence>
<proteinExistence type="predicted"/>
<keyword evidence="3" id="KW-1185">Reference proteome</keyword>
<feature type="compositionally biased region" description="Gly residues" evidence="1">
    <location>
        <begin position="97"/>
        <end position="107"/>
    </location>
</feature>
<dbReference type="EMBL" id="JAWDJX010000034">
    <property type="protein sequence ID" value="KAK3050245.1"/>
    <property type="molecule type" value="Genomic_DNA"/>
</dbReference>
<dbReference type="AlphaFoldDB" id="A0AAJ0DAF5"/>
<evidence type="ECO:0000256" key="1">
    <source>
        <dbReference type="SAM" id="MobiDB-lite"/>
    </source>
</evidence>
<evidence type="ECO:0000313" key="3">
    <source>
        <dbReference type="Proteomes" id="UP001271007"/>
    </source>
</evidence>
<accession>A0AAJ0DAF5</accession>
<reference evidence="2" key="1">
    <citation type="submission" date="2023-04" db="EMBL/GenBank/DDBJ databases">
        <title>Black Yeasts Isolated from many extreme environments.</title>
        <authorList>
            <person name="Coleine C."/>
            <person name="Stajich J.E."/>
            <person name="Selbmann L."/>
        </authorList>
    </citation>
    <scope>NUCLEOTIDE SEQUENCE</scope>
    <source>
        <strain evidence="2">CCFEE 5312</strain>
    </source>
</reference>
<feature type="compositionally biased region" description="Basic and acidic residues" evidence="1">
    <location>
        <begin position="108"/>
        <end position="117"/>
    </location>
</feature>
<protein>
    <submittedName>
        <fullName evidence="2">Uncharacterized protein</fullName>
    </submittedName>
</protein>
<dbReference type="Proteomes" id="UP001271007">
    <property type="component" value="Unassembled WGS sequence"/>
</dbReference>
<feature type="region of interest" description="Disordered" evidence="1">
    <location>
        <begin position="32"/>
        <end position="117"/>
    </location>
</feature>
<feature type="compositionally biased region" description="Basic and acidic residues" evidence="1">
    <location>
        <begin position="64"/>
        <end position="95"/>
    </location>
</feature>
<name>A0AAJ0DAF5_9PEZI</name>